<evidence type="ECO:0000313" key="3">
    <source>
        <dbReference type="Proteomes" id="UP000019063"/>
    </source>
</evidence>
<evidence type="ECO:0008006" key="4">
    <source>
        <dbReference type="Google" id="ProtNLM"/>
    </source>
</evidence>
<evidence type="ECO:0000256" key="1">
    <source>
        <dbReference type="SAM" id="SignalP"/>
    </source>
</evidence>
<feature type="chain" id="PRO_5004842057" description="Chitin-binding type-2 domain-containing protein" evidence="1">
    <location>
        <begin position="23"/>
        <end position="51"/>
    </location>
</feature>
<dbReference type="Proteomes" id="UP000019063">
    <property type="component" value="Unassembled WGS sequence"/>
</dbReference>
<dbReference type="AlphaFoldDB" id="W4HP78"/>
<comment type="caution">
    <text evidence="2">The sequence shown here is derived from an EMBL/GenBank/DDBJ whole genome shotgun (WGS) entry which is preliminary data.</text>
</comment>
<gene>
    <name evidence="2" type="ORF">ATO8_01255</name>
</gene>
<evidence type="ECO:0000313" key="2">
    <source>
        <dbReference type="EMBL" id="ETW14494.1"/>
    </source>
</evidence>
<dbReference type="RefSeq" id="WP_112324721.1">
    <property type="nucleotide sequence ID" value="NZ_AQQW01000001.1"/>
</dbReference>
<dbReference type="STRING" id="1379903.ATO8_01255"/>
<accession>W4HP78</accession>
<keyword evidence="1" id="KW-0732">Signal</keyword>
<sequence>MTIKTLLAAAALTAVSAMSASAQCSWGKQAMSCADGMTYDSDSHACVPVSS</sequence>
<keyword evidence="3" id="KW-1185">Reference proteome</keyword>
<proteinExistence type="predicted"/>
<feature type="signal peptide" evidence="1">
    <location>
        <begin position="1"/>
        <end position="22"/>
    </location>
</feature>
<reference evidence="2 3" key="1">
    <citation type="journal article" date="2014" name="Antonie Van Leeuwenhoek">
        <title>Roseivivax atlanticus sp. nov., isolated from surface seawater of the Atlantic Ocean.</title>
        <authorList>
            <person name="Li G."/>
            <person name="Lai Q."/>
            <person name="Liu X."/>
            <person name="Sun F."/>
            <person name="Shao Z."/>
        </authorList>
    </citation>
    <scope>NUCLEOTIDE SEQUENCE [LARGE SCALE GENOMIC DNA]</scope>
    <source>
        <strain evidence="2 3">22II-s10s</strain>
    </source>
</reference>
<dbReference type="eggNOG" id="ENOG5033M3W">
    <property type="taxonomic scope" value="Bacteria"/>
</dbReference>
<name>W4HP78_9RHOB</name>
<dbReference type="EMBL" id="AQQW01000001">
    <property type="protein sequence ID" value="ETW14494.1"/>
    <property type="molecule type" value="Genomic_DNA"/>
</dbReference>
<organism evidence="2 3">
    <name type="scientific">Roseivivax marinus</name>
    <dbReference type="NCBI Taxonomy" id="1379903"/>
    <lineage>
        <taxon>Bacteria</taxon>
        <taxon>Pseudomonadati</taxon>
        <taxon>Pseudomonadota</taxon>
        <taxon>Alphaproteobacteria</taxon>
        <taxon>Rhodobacterales</taxon>
        <taxon>Roseobacteraceae</taxon>
        <taxon>Roseivivax</taxon>
    </lineage>
</organism>
<protein>
    <recommendedName>
        <fullName evidence="4">Chitin-binding type-2 domain-containing protein</fullName>
    </recommendedName>
</protein>